<evidence type="ECO:0000259" key="7">
    <source>
        <dbReference type="Pfam" id="PF07687"/>
    </source>
</evidence>
<dbReference type="Pfam" id="PF07687">
    <property type="entry name" value="M20_dimer"/>
    <property type="match status" value="1"/>
</dbReference>
<evidence type="ECO:0000313" key="8">
    <source>
        <dbReference type="EMBL" id="SPN96587.1"/>
    </source>
</evidence>
<evidence type="ECO:0000256" key="5">
    <source>
        <dbReference type="ARBA" id="ARBA00022833"/>
    </source>
</evidence>
<dbReference type="PANTHER" id="PTHR43808">
    <property type="entry name" value="ACETYLORNITHINE DEACETYLASE"/>
    <property type="match status" value="1"/>
</dbReference>
<keyword evidence="4" id="KW-0378">Hydrolase</keyword>
<gene>
    <name evidence="8" type="ORF">DNG_00109</name>
</gene>
<evidence type="ECO:0000256" key="2">
    <source>
        <dbReference type="ARBA" id="ARBA00006247"/>
    </source>
</evidence>
<dbReference type="Gene3D" id="3.40.630.10">
    <property type="entry name" value="Zn peptidases"/>
    <property type="match status" value="1"/>
</dbReference>
<dbReference type="PROSITE" id="PS00759">
    <property type="entry name" value="ARGE_DAPE_CPG2_2"/>
    <property type="match status" value="1"/>
</dbReference>
<dbReference type="Gene3D" id="3.30.70.360">
    <property type="match status" value="1"/>
</dbReference>
<accession>A0AAE8SQG4</accession>
<proteinExistence type="inferred from homology"/>
<comment type="caution">
    <text evidence="8">The sequence shown here is derived from an EMBL/GenBank/DDBJ whole genome shotgun (WGS) entry which is preliminary data.</text>
</comment>
<comment type="cofactor">
    <cofactor evidence="1">
        <name>Zn(2+)</name>
        <dbReference type="ChEBI" id="CHEBI:29105"/>
    </cofactor>
</comment>
<dbReference type="InterPro" id="IPR011650">
    <property type="entry name" value="Peptidase_M20_dimer"/>
</dbReference>
<keyword evidence="9" id="KW-1185">Reference proteome</keyword>
<dbReference type="SUPFAM" id="SSF55031">
    <property type="entry name" value="Bacterial exopeptidase dimerisation domain"/>
    <property type="match status" value="1"/>
</dbReference>
<keyword evidence="3" id="KW-0479">Metal-binding</keyword>
<dbReference type="InterPro" id="IPR036264">
    <property type="entry name" value="Bact_exopeptidase_dim_dom"/>
</dbReference>
<evidence type="ECO:0000256" key="1">
    <source>
        <dbReference type="ARBA" id="ARBA00001947"/>
    </source>
</evidence>
<dbReference type="Proteomes" id="UP001187682">
    <property type="component" value="Unassembled WGS sequence"/>
</dbReference>
<keyword evidence="5" id="KW-0862">Zinc</keyword>
<name>A0AAE8SQG4_9PEZI</name>
<dbReference type="SUPFAM" id="SSF53187">
    <property type="entry name" value="Zn-dependent exopeptidases"/>
    <property type="match status" value="1"/>
</dbReference>
<dbReference type="InterPro" id="IPR050072">
    <property type="entry name" value="Peptidase_M20A"/>
</dbReference>
<dbReference type="CDD" id="cd05652">
    <property type="entry name" value="M20_ArgE_DapE-like_fungal"/>
    <property type="match status" value="1"/>
</dbReference>
<sequence>MRTPLITLGLLGLASASRQIPLNPRPDGDSLTGANLPLKSPREVLLSLHRSLVEISSTTYNETAVGHFLADYLSSRGYNTELQYLSSDGFGAELQSPSPVSSDPADPKRRFNVLAWPGPSDPGTPRLIITSHIDVVPPHIPYSISDDPPTSSTVIRGRGSVDAKGAVAAQVLALQTLLDEGSVNPQDVMLAFVVGEENPGDGIRELSESLRHKVPPEAVIFGEPTENKLACGHKGALFCVIEARGAAGHSGYPWLGKSANEVLIKALAEVLATDLGSSERFGNTTVNVGKMGGGVAMNVIPEFAAAEIAIRIAIGPEDGANTIIRDRLREILDGVDPDAFSMKCTHGYGVVETECSVPGFETIVVNYGTDVPNLDGSHVRYLYGPGSILVAHGPDEGLTVGSLEEAVEGYKQLILHALRK</sequence>
<dbReference type="PANTHER" id="PTHR43808:SF30">
    <property type="entry name" value="ACETYLORNITHINE DEACETYLASE"/>
    <property type="match status" value="1"/>
</dbReference>
<evidence type="ECO:0000256" key="6">
    <source>
        <dbReference type="SAM" id="SignalP"/>
    </source>
</evidence>
<keyword evidence="6" id="KW-0732">Signal</keyword>
<reference evidence="8" key="1">
    <citation type="submission" date="2018-03" db="EMBL/GenBank/DDBJ databases">
        <authorList>
            <person name="Guldener U."/>
        </authorList>
    </citation>
    <scope>NUCLEOTIDE SEQUENCE</scope>
</reference>
<organism evidence="8 9">
    <name type="scientific">Cephalotrichum gorgonifer</name>
    <dbReference type="NCBI Taxonomy" id="2041049"/>
    <lineage>
        <taxon>Eukaryota</taxon>
        <taxon>Fungi</taxon>
        <taxon>Dikarya</taxon>
        <taxon>Ascomycota</taxon>
        <taxon>Pezizomycotina</taxon>
        <taxon>Sordariomycetes</taxon>
        <taxon>Hypocreomycetidae</taxon>
        <taxon>Microascales</taxon>
        <taxon>Microascaceae</taxon>
        <taxon>Cephalotrichum</taxon>
    </lineage>
</organism>
<feature type="domain" description="Peptidase M20 dimerisation" evidence="7">
    <location>
        <begin position="232"/>
        <end position="314"/>
    </location>
</feature>
<protein>
    <submittedName>
        <fullName evidence="8">Related to Peptidase M20 domain-containing protein SMAC_03666.2</fullName>
    </submittedName>
</protein>
<feature type="chain" id="PRO_5042113468" evidence="6">
    <location>
        <begin position="17"/>
        <end position="420"/>
    </location>
</feature>
<feature type="signal peptide" evidence="6">
    <location>
        <begin position="1"/>
        <end position="16"/>
    </location>
</feature>
<dbReference type="AlphaFoldDB" id="A0AAE8SQG4"/>
<comment type="similarity">
    <text evidence="2">Belongs to the peptidase M20A family.</text>
</comment>
<evidence type="ECO:0000313" key="9">
    <source>
        <dbReference type="Proteomes" id="UP001187682"/>
    </source>
</evidence>
<dbReference type="EMBL" id="ONZQ02000001">
    <property type="protein sequence ID" value="SPN96587.1"/>
    <property type="molecule type" value="Genomic_DNA"/>
</dbReference>
<evidence type="ECO:0000256" key="3">
    <source>
        <dbReference type="ARBA" id="ARBA00022723"/>
    </source>
</evidence>
<dbReference type="GO" id="GO:0046872">
    <property type="term" value="F:metal ion binding"/>
    <property type="evidence" value="ECO:0007669"/>
    <property type="project" value="UniProtKB-KW"/>
</dbReference>
<dbReference type="InterPro" id="IPR001261">
    <property type="entry name" value="ArgE/DapE_CS"/>
</dbReference>
<evidence type="ECO:0000256" key="4">
    <source>
        <dbReference type="ARBA" id="ARBA00022801"/>
    </source>
</evidence>
<dbReference type="GO" id="GO:0016787">
    <property type="term" value="F:hydrolase activity"/>
    <property type="evidence" value="ECO:0007669"/>
    <property type="project" value="UniProtKB-KW"/>
</dbReference>